<dbReference type="AlphaFoldDB" id="A0A0E0DMQ0"/>
<feature type="compositionally biased region" description="Polar residues" evidence="1">
    <location>
        <begin position="1"/>
        <end position="17"/>
    </location>
</feature>
<keyword evidence="3" id="KW-1185">Reference proteome</keyword>
<organism evidence="2">
    <name type="scientific">Oryza meridionalis</name>
    <dbReference type="NCBI Taxonomy" id="40149"/>
    <lineage>
        <taxon>Eukaryota</taxon>
        <taxon>Viridiplantae</taxon>
        <taxon>Streptophyta</taxon>
        <taxon>Embryophyta</taxon>
        <taxon>Tracheophyta</taxon>
        <taxon>Spermatophyta</taxon>
        <taxon>Magnoliopsida</taxon>
        <taxon>Liliopsida</taxon>
        <taxon>Poales</taxon>
        <taxon>Poaceae</taxon>
        <taxon>BOP clade</taxon>
        <taxon>Oryzoideae</taxon>
        <taxon>Oryzeae</taxon>
        <taxon>Oryzinae</taxon>
        <taxon>Oryza</taxon>
    </lineage>
</organism>
<feature type="region of interest" description="Disordered" evidence="1">
    <location>
        <begin position="56"/>
        <end position="93"/>
    </location>
</feature>
<proteinExistence type="predicted"/>
<dbReference type="EnsemblPlants" id="OMERI05G04780.1">
    <property type="protein sequence ID" value="OMERI05G04780.1"/>
    <property type="gene ID" value="OMERI05G04780"/>
</dbReference>
<sequence>MASPQIKSNQINRSNGALDSRNARADTDARARWRRRHLLLMEEVWLRLRREWAARRGAGVRGHWKPRVEREREGDGDQAVSLSASPAPRAGSL</sequence>
<evidence type="ECO:0000313" key="3">
    <source>
        <dbReference type="Proteomes" id="UP000008021"/>
    </source>
</evidence>
<protein>
    <submittedName>
        <fullName evidence="2">Uncharacterized protein</fullName>
    </submittedName>
</protein>
<dbReference type="Gramene" id="OMERI05G04780.1">
    <property type="protein sequence ID" value="OMERI05G04780.1"/>
    <property type="gene ID" value="OMERI05G04780"/>
</dbReference>
<name>A0A0E0DMQ0_9ORYZ</name>
<reference evidence="2" key="1">
    <citation type="submission" date="2015-04" db="UniProtKB">
        <authorList>
            <consortium name="EnsemblPlants"/>
        </authorList>
    </citation>
    <scope>IDENTIFICATION</scope>
</reference>
<reference evidence="2" key="2">
    <citation type="submission" date="2018-05" db="EMBL/GenBank/DDBJ databases">
        <title>OmerRS3 (Oryza meridionalis Reference Sequence Version 3).</title>
        <authorList>
            <person name="Zhang J."/>
            <person name="Kudrna D."/>
            <person name="Lee S."/>
            <person name="Talag J."/>
            <person name="Welchert J."/>
            <person name="Wing R.A."/>
        </authorList>
    </citation>
    <scope>NUCLEOTIDE SEQUENCE [LARGE SCALE GENOMIC DNA]</scope>
    <source>
        <strain evidence="2">cv. OR44</strain>
    </source>
</reference>
<evidence type="ECO:0000313" key="2">
    <source>
        <dbReference type="EnsemblPlants" id="OMERI05G04780.1"/>
    </source>
</evidence>
<dbReference type="Proteomes" id="UP000008021">
    <property type="component" value="Chromosome 5"/>
</dbReference>
<feature type="region of interest" description="Disordered" evidence="1">
    <location>
        <begin position="1"/>
        <end position="29"/>
    </location>
</feature>
<accession>A0A0E0DMQ0</accession>
<evidence type="ECO:0000256" key="1">
    <source>
        <dbReference type="SAM" id="MobiDB-lite"/>
    </source>
</evidence>
<feature type="compositionally biased region" description="Basic and acidic residues" evidence="1">
    <location>
        <begin position="66"/>
        <end position="75"/>
    </location>
</feature>
<dbReference type="HOGENOM" id="CLU_2403350_0_0_1"/>